<dbReference type="Pfam" id="PF13490">
    <property type="entry name" value="zf-HC2"/>
    <property type="match status" value="1"/>
</dbReference>
<dbReference type="AlphaFoldDB" id="A0A9X3SHS1"/>
<feature type="domain" description="Putative zinc-finger" evidence="1">
    <location>
        <begin position="3"/>
        <end position="36"/>
    </location>
</feature>
<gene>
    <name evidence="2" type="ORF">LG943_24455</name>
</gene>
<accession>A0A9X3SHS1</accession>
<organism evidence="2 3">
    <name type="scientific">Streptomonospora mangrovi</name>
    <dbReference type="NCBI Taxonomy" id="2883123"/>
    <lineage>
        <taxon>Bacteria</taxon>
        <taxon>Bacillati</taxon>
        <taxon>Actinomycetota</taxon>
        <taxon>Actinomycetes</taxon>
        <taxon>Streptosporangiales</taxon>
        <taxon>Nocardiopsidaceae</taxon>
        <taxon>Streptomonospora</taxon>
    </lineage>
</organism>
<dbReference type="Proteomes" id="UP001140076">
    <property type="component" value="Unassembled WGS sequence"/>
</dbReference>
<dbReference type="EMBL" id="JAJAQC010000057">
    <property type="protein sequence ID" value="MDA0567450.1"/>
    <property type="molecule type" value="Genomic_DNA"/>
</dbReference>
<sequence>MSCVECRTALSAELDGEAADAVPEDVRRHLRDCPACVDWLAAAHRLQRLVRAARLAADRGE</sequence>
<name>A0A9X3SHS1_9ACTN</name>
<evidence type="ECO:0000259" key="1">
    <source>
        <dbReference type="Pfam" id="PF13490"/>
    </source>
</evidence>
<dbReference type="InterPro" id="IPR027383">
    <property type="entry name" value="Znf_put"/>
</dbReference>
<evidence type="ECO:0000313" key="3">
    <source>
        <dbReference type="Proteomes" id="UP001140076"/>
    </source>
</evidence>
<proteinExistence type="predicted"/>
<reference evidence="2" key="1">
    <citation type="submission" date="2021-10" db="EMBL/GenBank/DDBJ databases">
        <title>Streptomonospora sp. nov., isolated from mangrove soil.</title>
        <authorList>
            <person name="Chen X."/>
            <person name="Ge X."/>
            <person name="Liu W."/>
        </authorList>
    </citation>
    <scope>NUCLEOTIDE SEQUENCE</scope>
    <source>
        <strain evidence="2">S1-112</strain>
    </source>
</reference>
<keyword evidence="3" id="KW-1185">Reference proteome</keyword>
<dbReference type="RefSeq" id="WP_270074696.1">
    <property type="nucleotide sequence ID" value="NZ_JAJAQC010000057.1"/>
</dbReference>
<evidence type="ECO:0000313" key="2">
    <source>
        <dbReference type="EMBL" id="MDA0567450.1"/>
    </source>
</evidence>
<comment type="caution">
    <text evidence="2">The sequence shown here is derived from an EMBL/GenBank/DDBJ whole genome shotgun (WGS) entry which is preliminary data.</text>
</comment>
<protein>
    <submittedName>
        <fullName evidence="2">Zf-HC2 domain-containing protein</fullName>
    </submittedName>
</protein>